<organism evidence="9 10">
    <name type="scientific">Apiospora saccharicola</name>
    <dbReference type="NCBI Taxonomy" id="335842"/>
    <lineage>
        <taxon>Eukaryota</taxon>
        <taxon>Fungi</taxon>
        <taxon>Dikarya</taxon>
        <taxon>Ascomycota</taxon>
        <taxon>Pezizomycotina</taxon>
        <taxon>Sordariomycetes</taxon>
        <taxon>Xylariomycetidae</taxon>
        <taxon>Amphisphaeriales</taxon>
        <taxon>Apiosporaceae</taxon>
        <taxon>Apiospora</taxon>
    </lineage>
</organism>
<evidence type="ECO:0000256" key="4">
    <source>
        <dbReference type="ARBA" id="ARBA00022630"/>
    </source>
</evidence>
<dbReference type="Gene3D" id="3.50.50.60">
    <property type="entry name" value="FAD/NAD(P)-binding domain"/>
    <property type="match status" value="1"/>
</dbReference>
<name>A0ABR1VBS7_9PEZI</name>
<evidence type="ECO:0000256" key="1">
    <source>
        <dbReference type="ARBA" id="ARBA00001974"/>
    </source>
</evidence>
<evidence type="ECO:0000256" key="5">
    <source>
        <dbReference type="ARBA" id="ARBA00022827"/>
    </source>
</evidence>
<accession>A0ABR1VBS7</accession>
<evidence type="ECO:0000256" key="6">
    <source>
        <dbReference type="ARBA" id="ARBA00023002"/>
    </source>
</evidence>
<gene>
    <name evidence="9" type="ORF">PG996_007768</name>
</gene>
<evidence type="ECO:0000256" key="3">
    <source>
        <dbReference type="ARBA" id="ARBA00007992"/>
    </source>
</evidence>
<feature type="transmembrane region" description="Helical" evidence="7">
    <location>
        <begin position="538"/>
        <end position="561"/>
    </location>
</feature>
<dbReference type="PANTHER" id="PTHR47356">
    <property type="entry name" value="FAD-DEPENDENT MONOOXYGENASE ASQG-RELATED"/>
    <property type="match status" value="1"/>
</dbReference>
<evidence type="ECO:0000313" key="10">
    <source>
        <dbReference type="Proteomes" id="UP001446871"/>
    </source>
</evidence>
<evidence type="ECO:0000313" key="9">
    <source>
        <dbReference type="EMBL" id="KAK8068656.1"/>
    </source>
</evidence>
<keyword evidence="10" id="KW-1185">Reference proteome</keyword>
<dbReference type="EMBL" id="JAQQWM010000004">
    <property type="protein sequence ID" value="KAK8068656.1"/>
    <property type="molecule type" value="Genomic_DNA"/>
</dbReference>
<sequence>MSSLKPQIIIAGGGIAGLALANMLERFGIDYVLLEGHKDIAPAVGASIGLFPNGLRILDQIGCYEPIQALDLEGLDGHWSHIRDRHGKPVESVQDRVGHMKRRFGYPLLFFDRQWLLQILYDQLKHKDKVRVDKKVASVSLRAGGVEVTTTDGSVFCGSFLVGADGVHSTVRREMLRLGHQSQPGYFDAEEMNQVPCHYKCSFGIAQHVPNWKHGEQHAVLGRGRSQLVVSGPKGKVYWFLFVRLSRPRYGKDIPRYTKEDEARFVGDHISLPITDNVTFGQVYSCRISSSLTPLHEFVLKKWFYDRILLLGDSVHKAASTQPNPIGGQGGNGAIESAAELVNALLDQMDSLGPGTGLAELTDRDIGHIFTKVQSSRFARAQQIVALSHRMQALNAYEKPLLSTWAWRVASPLYGDEAALSKLGLALKDGTTLKRLPVPFRPRAIPYTDELPERPLAAQLGARVRLFYLALVGLLLLLSFRKFLGLFPWLHQVSLTYTMGEGGAPGSYGICIVLSQLVAPALKYTIEGYRTGNRGCFISVPWLFTALVPVMGFGRVASLHALMSVLQGFHLPTGRHVPPDVVNSILPALVVGYIGPMAMMESPRRQVIGAFAAATAPFAPGTLWPGVLFPLSVRLISTYKTGRERTTVSRVDADADKPHFDRYHARDVPGLRALYASTAAAQTLLHVATLAYLGEQAGMSLLEAIWSAGAPSIAMENGTFDLRLGMTVFVASNLFAIWELRSYGYITTIQVWKAALGVVAGHFLVGSGTAWAGLWYWREQVLCSLGR</sequence>
<keyword evidence="7" id="KW-0812">Transmembrane</keyword>
<dbReference type="InterPro" id="IPR002938">
    <property type="entry name" value="FAD-bd"/>
</dbReference>
<feature type="transmembrane region" description="Helical" evidence="7">
    <location>
        <begin position="722"/>
        <end position="740"/>
    </location>
</feature>
<feature type="transmembrane region" description="Helical" evidence="7">
    <location>
        <begin position="466"/>
        <end position="487"/>
    </location>
</feature>
<dbReference type="InterPro" id="IPR036188">
    <property type="entry name" value="FAD/NAD-bd_sf"/>
</dbReference>
<feature type="transmembrane region" description="Helical" evidence="7">
    <location>
        <begin position="607"/>
        <end position="627"/>
    </location>
</feature>
<evidence type="ECO:0000256" key="7">
    <source>
        <dbReference type="SAM" id="Phobius"/>
    </source>
</evidence>
<feature type="domain" description="FAD-binding" evidence="8">
    <location>
        <begin position="7"/>
        <end position="347"/>
    </location>
</feature>
<feature type="transmembrane region" description="Helical" evidence="7">
    <location>
        <begin position="581"/>
        <end position="600"/>
    </location>
</feature>
<dbReference type="PRINTS" id="PR00420">
    <property type="entry name" value="RNGMNOXGNASE"/>
</dbReference>
<comment type="cofactor">
    <cofactor evidence="1">
        <name>FAD</name>
        <dbReference type="ChEBI" id="CHEBI:57692"/>
    </cofactor>
</comment>
<feature type="transmembrane region" description="Helical" evidence="7">
    <location>
        <begin position="752"/>
        <end position="777"/>
    </location>
</feature>
<keyword evidence="4" id="KW-0285">Flavoprotein</keyword>
<proteinExistence type="inferred from homology"/>
<evidence type="ECO:0000259" key="8">
    <source>
        <dbReference type="Pfam" id="PF01494"/>
    </source>
</evidence>
<dbReference type="PANTHER" id="PTHR47356:SF2">
    <property type="entry name" value="FAD-BINDING DOMAIN-CONTAINING PROTEIN-RELATED"/>
    <property type="match status" value="1"/>
</dbReference>
<keyword evidence="7" id="KW-1133">Transmembrane helix</keyword>
<comment type="pathway">
    <text evidence="2">Secondary metabolite biosynthesis.</text>
</comment>
<dbReference type="InterPro" id="IPR050562">
    <property type="entry name" value="FAD_mOase_fung"/>
</dbReference>
<comment type="similarity">
    <text evidence="3">Belongs to the paxM FAD-dependent monooxygenase family.</text>
</comment>
<reference evidence="9 10" key="1">
    <citation type="submission" date="2023-01" db="EMBL/GenBank/DDBJ databases">
        <title>Analysis of 21 Apiospora genomes using comparative genomics revels a genus with tremendous synthesis potential of carbohydrate active enzymes and secondary metabolites.</title>
        <authorList>
            <person name="Sorensen T."/>
        </authorList>
    </citation>
    <scope>NUCLEOTIDE SEQUENCE [LARGE SCALE GENOMIC DNA]</scope>
    <source>
        <strain evidence="9 10">CBS 83171</strain>
    </source>
</reference>
<protein>
    <submittedName>
        <fullName evidence="9">FAD binding domain protein</fullName>
    </submittedName>
</protein>
<keyword evidence="7" id="KW-0472">Membrane</keyword>
<keyword evidence="5" id="KW-0274">FAD</keyword>
<dbReference type="Proteomes" id="UP001446871">
    <property type="component" value="Unassembled WGS sequence"/>
</dbReference>
<keyword evidence="6" id="KW-0560">Oxidoreductase</keyword>
<dbReference type="Pfam" id="PF01494">
    <property type="entry name" value="FAD_binding_3"/>
    <property type="match status" value="1"/>
</dbReference>
<comment type="caution">
    <text evidence="9">The sequence shown here is derived from an EMBL/GenBank/DDBJ whole genome shotgun (WGS) entry which is preliminary data.</text>
</comment>
<evidence type="ECO:0000256" key="2">
    <source>
        <dbReference type="ARBA" id="ARBA00005179"/>
    </source>
</evidence>
<dbReference type="SUPFAM" id="SSF51905">
    <property type="entry name" value="FAD/NAD(P)-binding domain"/>
    <property type="match status" value="1"/>
</dbReference>